<accession>A0ABZ0ZR59</accession>
<gene>
    <name evidence="2" type="ORF">SHK19_18565</name>
</gene>
<dbReference type="Pfam" id="PF01774">
    <property type="entry name" value="UreD"/>
    <property type="match status" value="1"/>
</dbReference>
<keyword evidence="3" id="KW-1185">Reference proteome</keyword>
<dbReference type="EMBL" id="CP141059">
    <property type="protein sequence ID" value="WQQ25958.1"/>
    <property type="molecule type" value="Genomic_DNA"/>
</dbReference>
<sequence>MPTTTRIEVCATPGSGSPRVAIAHGALLARRLREHGSTVRLALVAGQALLLAGDEVRIEVLVQGPVDVEIVETAGTVAYEMRGGAARWEVAIDLRDGATVTWGGQPFVVSAGAEVRRDTTIDIEAGCRATMRETLVLGRAGETGGILHNQTRIDLAGTPLLIEDLDLAPEARVGWAILHHHRCLDSTTTAGYRLPHGHNVLQLEGCGSVHRWIGDDLHLSERPASAR</sequence>
<dbReference type="Proteomes" id="UP001327225">
    <property type="component" value="Chromosome"/>
</dbReference>
<dbReference type="RefSeq" id="WP_322937117.1">
    <property type="nucleotide sequence ID" value="NZ_CP141059.1"/>
</dbReference>
<keyword evidence="1" id="KW-0143">Chaperone</keyword>
<name>A0ABZ0ZR59_9ACTN</name>
<dbReference type="InterPro" id="IPR002669">
    <property type="entry name" value="UreD"/>
</dbReference>
<evidence type="ECO:0000313" key="3">
    <source>
        <dbReference type="Proteomes" id="UP001327225"/>
    </source>
</evidence>
<evidence type="ECO:0000313" key="2">
    <source>
        <dbReference type="EMBL" id="WQQ25958.1"/>
    </source>
</evidence>
<organism evidence="2 3">
    <name type="scientific">Nocardioides bizhenqiangii</name>
    <dbReference type="NCBI Taxonomy" id="3095076"/>
    <lineage>
        <taxon>Bacteria</taxon>
        <taxon>Bacillati</taxon>
        <taxon>Actinomycetota</taxon>
        <taxon>Actinomycetes</taxon>
        <taxon>Propionibacteriales</taxon>
        <taxon>Nocardioidaceae</taxon>
        <taxon>Nocardioides</taxon>
    </lineage>
</organism>
<proteinExistence type="predicted"/>
<protein>
    <submittedName>
        <fullName evidence="2">Urease accessory protein UreD</fullName>
    </submittedName>
</protein>
<reference evidence="3" key="1">
    <citation type="submission" date="2023-12" db="EMBL/GenBank/DDBJ databases">
        <title>Novel species in genus Nocardioides.</title>
        <authorList>
            <person name="Zhou H."/>
        </authorList>
    </citation>
    <scope>NUCLEOTIDE SEQUENCE [LARGE SCALE GENOMIC DNA]</scope>
    <source>
        <strain evidence="3">HM61</strain>
    </source>
</reference>
<evidence type="ECO:0000256" key="1">
    <source>
        <dbReference type="ARBA" id="ARBA00023186"/>
    </source>
</evidence>